<keyword evidence="1" id="KW-0812">Transmembrane</keyword>
<dbReference type="InterPro" id="IPR027417">
    <property type="entry name" value="P-loop_NTPase"/>
</dbReference>
<sequence length="291" mass="33993">MPLLLEHQLLSYVPIWILKLIFPLDEQFRHRDRELKVLCLGLGRTGTDSLRNALGELGYNDVAHGWYFMTEENIKTGIQIERLNRAKYSTSSTTSLTAEEFDKVLGHCMATTDLPMASFGIELLKAYPNAKVILNRRSDLDAWHRSQLNTIDKINMDWASWSRQWFDAEAFWIGRMLYWVRRETGFDFARNGKAWYGRHYAAIEEELRREGREWLDWEVRDGWAPICKLLGEEVLEREFPNENASGGFDKRRAEVHGKRVERADRKKRLFAIVLSEVMLAGVVAWGFFSSR</sequence>
<evidence type="ECO:0000256" key="1">
    <source>
        <dbReference type="SAM" id="Phobius"/>
    </source>
</evidence>
<dbReference type="Gene3D" id="3.40.50.300">
    <property type="entry name" value="P-loop containing nucleotide triphosphate hydrolases"/>
    <property type="match status" value="1"/>
</dbReference>
<accession>A0ABR0EFB0</accession>
<keyword evidence="3" id="KW-1185">Reference proteome</keyword>
<reference evidence="2 3" key="1">
    <citation type="journal article" date="2023" name="G3 (Bethesda)">
        <title>A chromosome-level genome assembly of Zasmidium syzygii isolated from banana leaves.</title>
        <authorList>
            <person name="van Westerhoven A.C."/>
            <person name="Mehrabi R."/>
            <person name="Talebi R."/>
            <person name="Steentjes M.B.F."/>
            <person name="Corcolon B."/>
            <person name="Chong P.A."/>
            <person name="Kema G.H.J."/>
            <person name="Seidl M.F."/>
        </authorList>
    </citation>
    <scope>NUCLEOTIDE SEQUENCE [LARGE SCALE GENOMIC DNA]</scope>
    <source>
        <strain evidence="2 3">P124</strain>
    </source>
</reference>
<dbReference type="EMBL" id="JAXOVC010000006">
    <property type="protein sequence ID" value="KAK4499975.1"/>
    <property type="molecule type" value="Genomic_DNA"/>
</dbReference>
<dbReference type="InterPro" id="IPR040632">
    <property type="entry name" value="Sulfotransfer_4"/>
</dbReference>
<dbReference type="SUPFAM" id="SSF52540">
    <property type="entry name" value="P-loop containing nucleoside triphosphate hydrolases"/>
    <property type="match status" value="1"/>
</dbReference>
<dbReference type="PANTHER" id="PTHR36978:SF8">
    <property type="entry name" value="NAD DEPENDENT EPIMERASE_DEHYDRATASE"/>
    <property type="match status" value="1"/>
</dbReference>
<dbReference type="PANTHER" id="PTHR36978">
    <property type="entry name" value="P-LOOP CONTAINING NUCLEOTIDE TRIPHOSPHATE HYDROLASE"/>
    <property type="match status" value="1"/>
</dbReference>
<dbReference type="Pfam" id="PF17784">
    <property type="entry name" value="Sulfotransfer_4"/>
    <property type="match status" value="1"/>
</dbReference>
<keyword evidence="1" id="KW-1133">Transmembrane helix</keyword>
<evidence type="ECO:0008006" key="4">
    <source>
        <dbReference type="Google" id="ProtNLM"/>
    </source>
</evidence>
<evidence type="ECO:0000313" key="2">
    <source>
        <dbReference type="EMBL" id="KAK4499975.1"/>
    </source>
</evidence>
<organism evidence="2 3">
    <name type="scientific">Zasmidium cellare</name>
    <name type="common">Wine cellar mold</name>
    <name type="synonym">Racodium cellare</name>
    <dbReference type="NCBI Taxonomy" id="395010"/>
    <lineage>
        <taxon>Eukaryota</taxon>
        <taxon>Fungi</taxon>
        <taxon>Dikarya</taxon>
        <taxon>Ascomycota</taxon>
        <taxon>Pezizomycotina</taxon>
        <taxon>Dothideomycetes</taxon>
        <taxon>Dothideomycetidae</taxon>
        <taxon>Mycosphaerellales</taxon>
        <taxon>Mycosphaerellaceae</taxon>
        <taxon>Zasmidium</taxon>
    </lineage>
</organism>
<gene>
    <name evidence="2" type="ORF">PRZ48_008161</name>
</gene>
<dbReference type="Proteomes" id="UP001305779">
    <property type="component" value="Unassembled WGS sequence"/>
</dbReference>
<keyword evidence="1" id="KW-0472">Membrane</keyword>
<evidence type="ECO:0000313" key="3">
    <source>
        <dbReference type="Proteomes" id="UP001305779"/>
    </source>
</evidence>
<protein>
    <recommendedName>
        <fullName evidence="4">NAD dependent epimerase/dehydratase</fullName>
    </recommendedName>
</protein>
<name>A0ABR0EFB0_ZASCE</name>
<comment type="caution">
    <text evidence="2">The sequence shown here is derived from an EMBL/GenBank/DDBJ whole genome shotgun (WGS) entry which is preliminary data.</text>
</comment>
<proteinExistence type="predicted"/>
<feature type="transmembrane region" description="Helical" evidence="1">
    <location>
        <begin position="269"/>
        <end position="288"/>
    </location>
</feature>